<dbReference type="STRING" id="2903.R1EGP1"/>
<dbReference type="GO" id="GO:0016491">
    <property type="term" value="F:oxidoreductase activity"/>
    <property type="evidence" value="ECO:0007669"/>
    <property type="project" value="InterPro"/>
</dbReference>
<dbReference type="OMA" id="CQEDMIG"/>
<protein>
    <recommendedName>
        <fullName evidence="2">ER-bound oxygenase mpaB/mpaB'/Rubber oxygenase catalytic domain-containing protein</fullName>
    </recommendedName>
</protein>
<dbReference type="Proteomes" id="UP000013827">
    <property type="component" value="Unassembled WGS sequence"/>
</dbReference>
<reference evidence="4" key="1">
    <citation type="journal article" date="2013" name="Nature">
        <title>Pan genome of the phytoplankton Emiliania underpins its global distribution.</title>
        <authorList>
            <person name="Read B.A."/>
            <person name="Kegel J."/>
            <person name="Klute M.J."/>
            <person name="Kuo A."/>
            <person name="Lefebvre S.C."/>
            <person name="Maumus F."/>
            <person name="Mayer C."/>
            <person name="Miller J."/>
            <person name="Monier A."/>
            <person name="Salamov A."/>
            <person name="Young J."/>
            <person name="Aguilar M."/>
            <person name="Claverie J.M."/>
            <person name="Frickenhaus S."/>
            <person name="Gonzalez K."/>
            <person name="Herman E.K."/>
            <person name="Lin Y.C."/>
            <person name="Napier J."/>
            <person name="Ogata H."/>
            <person name="Sarno A.F."/>
            <person name="Shmutz J."/>
            <person name="Schroeder D."/>
            <person name="de Vargas C."/>
            <person name="Verret F."/>
            <person name="von Dassow P."/>
            <person name="Valentin K."/>
            <person name="Van de Peer Y."/>
            <person name="Wheeler G."/>
            <person name="Dacks J.B."/>
            <person name="Delwiche C.F."/>
            <person name="Dyhrman S.T."/>
            <person name="Glockner G."/>
            <person name="John U."/>
            <person name="Richards T."/>
            <person name="Worden A.Z."/>
            <person name="Zhang X."/>
            <person name="Grigoriev I.V."/>
            <person name="Allen A.E."/>
            <person name="Bidle K."/>
            <person name="Borodovsky M."/>
            <person name="Bowler C."/>
            <person name="Brownlee C."/>
            <person name="Cock J.M."/>
            <person name="Elias M."/>
            <person name="Gladyshev V.N."/>
            <person name="Groth M."/>
            <person name="Guda C."/>
            <person name="Hadaegh A."/>
            <person name="Iglesias-Rodriguez M.D."/>
            <person name="Jenkins J."/>
            <person name="Jones B.M."/>
            <person name="Lawson T."/>
            <person name="Leese F."/>
            <person name="Lindquist E."/>
            <person name="Lobanov A."/>
            <person name="Lomsadze A."/>
            <person name="Malik S.B."/>
            <person name="Marsh M.E."/>
            <person name="Mackinder L."/>
            <person name="Mock T."/>
            <person name="Mueller-Roeber B."/>
            <person name="Pagarete A."/>
            <person name="Parker M."/>
            <person name="Probert I."/>
            <person name="Quesneville H."/>
            <person name="Raines C."/>
            <person name="Rensing S.A."/>
            <person name="Riano-Pachon D.M."/>
            <person name="Richier S."/>
            <person name="Rokitta S."/>
            <person name="Shiraiwa Y."/>
            <person name="Soanes D.M."/>
            <person name="van der Giezen M."/>
            <person name="Wahlund T.M."/>
            <person name="Williams B."/>
            <person name="Wilson W."/>
            <person name="Wolfe G."/>
            <person name="Wurch L.L."/>
        </authorList>
    </citation>
    <scope>NUCLEOTIDE SEQUENCE</scope>
</reference>
<dbReference type="HOGENOM" id="CLU_049598_1_0_1"/>
<name>A0A0D3JF61_EMIH1</name>
<evidence type="ECO:0000259" key="2">
    <source>
        <dbReference type="Pfam" id="PF09995"/>
    </source>
</evidence>
<feature type="domain" description="ER-bound oxygenase mpaB/mpaB'/Rubber oxygenase catalytic" evidence="2">
    <location>
        <begin position="147"/>
        <end position="333"/>
    </location>
</feature>
<organism evidence="3 4">
    <name type="scientific">Emiliania huxleyi (strain CCMP1516)</name>
    <dbReference type="NCBI Taxonomy" id="280463"/>
    <lineage>
        <taxon>Eukaryota</taxon>
        <taxon>Haptista</taxon>
        <taxon>Haptophyta</taxon>
        <taxon>Prymnesiophyceae</taxon>
        <taxon>Isochrysidales</taxon>
        <taxon>Noelaerhabdaceae</taxon>
        <taxon>Emiliania</taxon>
    </lineage>
</organism>
<dbReference type="InterPro" id="IPR037473">
    <property type="entry name" value="Lcp-like"/>
</dbReference>
<evidence type="ECO:0000313" key="4">
    <source>
        <dbReference type="Proteomes" id="UP000013827"/>
    </source>
</evidence>
<keyword evidence="1" id="KW-0472">Membrane</keyword>
<evidence type="ECO:0000256" key="1">
    <source>
        <dbReference type="SAM" id="Phobius"/>
    </source>
</evidence>
<dbReference type="InterPro" id="IPR018713">
    <property type="entry name" value="MPAB/Lcp_cat_dom"/>
</dbReference>
<feature type="transmembrane region" description="Helical" evidence="1">
    <location>
        <begin position="332"/>
        <end position="357"/>
    </location>
</feature>
<dbReference type="AlphaFoldDB" id="A0A0D3JF61"/>
<evidence type="ECO:0000313" key="3">
    <source>
        <dbReference type="EnsemblProtists" id="EOD22146"/>
    </source>
</evidence>
<dbReference type="KEGG" id="ehx:EMIHUDRAFT_207272"/>
<proteinExistence type="predicted"/>
<dbReference type="RefSeq" id="XP_005774575.1">
    <property type="nucleotide sequence ID" value="XM_005774518.1"/>
</dbReference>
<keyword evidence="4" id="KW-1185">Reference proteome</keyword>
<dbReference type="Pfam" id="PF09995">
    <property type="entry name" value="MPAB_Lcp_cat"/>
    <property type="match status" value="1"/>
</dbReference>
<keyword evidence="1" id="KW-0812">Transmembrane</keyword>
<dbReference type="PANTHER" id="PTHR37539">
    <property type="entry name" value="SECRETED PROTEIN-RELATED"/>
    <property type="match status" value="1"/>
</dbReference>
<accession>A0A0D3JF61</accession>
<dbReference type="GeneID" id="17267693"/>
<dbReference type="PaxDb" id="2903-EOD22146"/>
<keyword evidence="1" id="KW-1133">Transmembrane helix</keyword>
<reference evidence="3" key="2">
    <citation type="submission" date="2024-10" db="UniProtKB">
        <authorList>
            <consortium name="EnsemblProtists"/>
        </authorList>
    </citation>
    <scope>IDENTIFICATION</scope>
</reference>
<sequence>MSLYSADLTRPYCPVLDSRRIRSSGGPVIRKFGQDFEWSELHTESSALEPLRQVGDPEMDALLEELQPRPSDDVYSLIVSKAAEDSESAAARFLAEAGTVPEWVDWELIERGALTFVRLLPLCSVVLFNASLVLDASGYLTAEQPRAVMRRLFETGRLLIDCCAEQGALRPGREGWRSAVRVRALHARVRRRLLLRGASGGEAWDCARDGVPINQEDQAATLLAFSCRMAVTLLAFSYNVLAGLELIRGGPVPEEEERAYLHLWRWVGRLLGLRDELNPCRAGMPLAKATLESIVLHLLHPDALSVRVAHHLLRAPRSSDAAFERSASMTRLLALLVLRAYGALCGSTLFGGPLCWLHRSLMRAVQRAEGVETFVSLARRVYSIVRVWGL</sequence>
<dbReference type="eggNOG" id="ENOG502S088">
    <property type="taxonomic scope" value="Eukaryota"/>
</dbReference>
<dbReference type="PANTHER" id="PTHR37539:SF1">
    <property type="entry name" value="ER-BOUND OXYGENASE MPAB_MPAB'_RUBBER OXYGENASE CATALYTIC DOMAIN-CONTAINING PROTEIN"/>
    <property type="match status" value="1"/>
</dbReference>
<dbReference type="EnsemblProtists" id="EOD22146">
    <property type="protein sequence ID" value="EOD22146"/>
    <property type="gene ID" value="EMIHUDRAFT_207272"/>
</dbReference>